<keyword evidence="2" id="KW-1185">Reference proteome</keyword>
<accession>A0ABS8P901</accession>
<dbReference type="Gene3D" id="3.10.450.50">
    <property type="match status" value="1"/>
</dbReference>
<gene>
    <name evidence="1" type="ORF">LQ327_15210</name>
</gene>
<dbReference type="InterPro" id="IPR009959">
    <property type="entry name" value="Cyclase_SnoaL-like"/>
</dbReference>
<organism evidence="1 2">
    <name type="scientific">Actinomycetospora endophytica</name>
    <dbReference type="NCBI Taxonomy" id="2291215"/>
    <lineage>
        <taxon>Bacteria</taxon>
        <taxon>Bacillati</taxon>
        <taxon>Actinomycetota</taxon>
        <taxon>Actinomycetes</taxon>
        <taxon>Pseudonocardiales</taxon>
        <taxon>Pseudonocardiaceae</taxon>
        <taxon>Actinomycetospora</taxon>
    </lineage>
</organism>
<dbReference type="Proteomes" id="UP001199469">
    <property type="component" value="Unassembled WGS sequence"/>
</dbReference>
<comment type="caution">
    <text evidence="1">The sequence shown here is derived from an EMBL/GenBank/DDBJ whole genome shotgun (WGS) entry which is preliminary data.</text>
</comment>
<sequence length="182" mass="20375">MTARRIAESPLDLAGRLVRDQFAVIETGDLAGATATVTPDFVNHRSVHEPLSARDRGPDALRETATWLRRAFSDIRFEIHELEVVEDRAVAWVTMHGRHTGPHVVHDSPDGAVTEVFPPTGRAFAARQVHWFRIADGAIAEHDAVRDDLGLARQVGWLPPRPTYVVRMLAARRRERRLARSG</sequence>
<dbReference type="Pfam" id="PF07366">
    <property type="entry name" value="SnoaL"/>
    <property type="match status" value="1"/>
</dbReference>
<dbReference type="InterPro" id="IPR032710">
    <property type="entry name" value="NTF2-like_dom_sf"/>
</dbReference>
<evidence type="ECO:0000313" key="1">
    <source>
        <dbReference type="EMBL" id="MCD2194721.1"/>
    </source>
</evidence>
<dbReference type="PANTHER" id="PTHR38436">
    <property type="entry name" value="POLYKETIDE CYCLASE SNOAL-LIKE DOMAIN"/>
    <property type="match status" value="1"/>
</dbReference>
<dbReference type="EMBL" id="JAJNDB010000002">
    <property type="protein sequence ID" value="MCD2194721.1"/>
    <property type="molecule type" value="Genomic_DNA"/>
</dbReference>
<dbReference type="RefSeq" id="WP_230734947.1">
    <property type="nucleotide sequence ID" value="NZ_JAJNDB010000002.1"/>
</dbReference>
<evidence type="ECO:0000313" key="2">
    <source>
        <dbReference type="Proteomes" id="UP001199469"/>
    </source>
</evidence>
<name>A0ABS8P901_9PSEU</name>
<dbReference type="SUPFAM" id="SSF54427">
    <property type="entry name" value="NTF2-like"/>
    <property type="match status" value="1"/>
</dbReference>
<reference evidence="1 2" key="1">
    <citation type="submission" date="2021-11" db="EMBL/GenBank/DDBJ databases">
        <title>Draft genome sequence of Actinomycetospora sp. SF1 isolated from the rhizosphere soil.</title>
        <authorList>
            <person name="Duangmal K."/>
            <person name="Chantavorakit T."/>
        </authorList>
    </citation>
    <scope>NUCLEOTIDE SEQUENCE [LARGE SCALE GENOMIC DNA]</scope>
    <source>
        <strain evidence="1 2">TBRC 5722</strain>
    </source>
</reference>
<proteinExistence type="predicted"/>
<protein>
    <submittedName>
        <fullName evidence="1">Ester cyclase</fullName>
    </submittedName>
</protein>
<dbReference type="PANTHER" id="PTHR38436:SF1">
    <property type="entry name" value="ESTER CYCLASE"/>
    <property type="match status" value="1"/>
</dbReference>